<evidence type="ECO:0000313" key="12">
    <source>
        <dbReference type="EMBL" id="CAD6211559.1"/>
    </source>
</evidence>
<dbReference type="AlphaFoldDB" id="A0A811MX62"/>
<dbReference type="CDD" id="cd16655">
    <property type="entry name" value="RING-Ubox_WDSUB1-like"/>
    <property type="match status" value="1"/>
</dbReference>
<evidence type="ECO:0000313" key="13">
    <source>
        <dbReference type="Proteomes" id="UP000604825"/>
    </source>
</evidence>
<evidence type="ECO:0000256" key="8">
    <source>
        <dbReference type="ARBA" id="ARBA00022801"/>
    </source>
</evidence>
<dbReference type="PROSITE" id="PS51698">
    <property type="entry name" value="U_BOX"/>
    <property type="match status" value="1"/>
</dbReference>
<evidence type="ECO:0000256" key="2">
    <source>
        <dbReference type="ARBA" id="ARBA00004906"/>
    </source>
</evidence>
<protein>
    <recommendedName>
        <fullName evidence="4">RING-type E3 ubiquitin transferase</fullName>
        <ecNumber evidence="4">2.3.2.27</ecNumber>
    </recommendedName>
</protein>
<dbReference type="InterPro" id="IPR051348">
    <property type="entry name" value="U-box_ubiquitin_ligases"/>
</dbReference>
<dbReference type="Gene3D" id="3.10.20.90">
    <property type="entry name" value="Phosphatidylinositol 3-kinase Catalytic Subunit, Chain A, domain 1"/>
    <property type="match status" value="1"/>
</dbReference>
<comment type="caution">
    <text evidence="12">The sequence shown here is derived from an EMBL/GenBank/DDBJ whole genome shotgun (WGS) entry which is preliminary data.</text>
</comment>
<dbReference type="InterPro" id="IPR003613">
    <property type="entry name" value="Ubox_domain"/>
</dbReference>
<dbReference type="Pfam" id="PF12436">
    <property type="entry name" value="USP7_ICP0_bdg"/>
    <property type="match status" value="1"/>
</dbReference>
<dbReference type="GO" id="GO:0101005">
    <property type="term" value="F:deubiquitinase activity"/>
    <property type="evidence" value="ECO:0007669"/>
    <property type="project" value="UniProtKB-ARBA"/>
</dbReference>
<dbReference type="GO" id="GO:0061630">
    <property type="term" value="F:ubiquitin protein ligase activity"/>
    <property type="evidence" value="ECO:0007669"/>
    <property type="project" value="UniProtKB-EC"/>
</dbReference>
<evidence type="ECO:0000256" key="1">
    <source>
        <dbReference type="ARBA" id="ARBA00000900"/>
    </source>
</evidence>
<keyword evidence="5" id="KW-0645">Protease</keyword>
<dbReference type="FunFam" id="3.10.20.90:FF:000050">
    <property type="entry name" value="Ubiquitin carboxyl-terminal hydrolase 13"/>
    <property type="match status" value="1"/>
</dbReference>
<dbReference type="InterPro" id="IPR011009">
    <property type="entry name" value="Kinase-like_dom_sf"/>
</dbReference>
<evidence type="ECO:0000256" key="4">
    <source>
        <dbReference type="ARBA" id="ARBA00012483"/>
    </source>
</evidence>
<evidence type="ECO:0000259" key="11">
    <source>
        <dbReference type="PROSITE" id="PS51698"/>
    </source>
</evidence>
<dbReference type="Pfam" id="PF04564">
    <property type="entry name" value="U-box"/>
    <property type="match status" value="1"/>
</dbReference>
<evidence type="ECO:0000256" key="9">
    <source>
        <dbReference type="ARBA" id="ARBA00022807"/>
    </source>
</evidence>
<dbReference type="GO" id="GO:0016567">
    <property type="term" value="P:protein ubiquitination"/>
    <property type="evidence" value="ECO:0007669"/>
    <property type="project" value="UniProtKB-UniPathway"/>
</dbReference>
<name>A0A811MX62_9POAL</name>
<evidence type="ECO:0000256" key="5">
    <source>
        <dbReference type="ARBA" id="ARBA00022670"/>
    </source>
</evidence>
<dbReference type="SUPFAM" id="SSF56112">
    <property type="entry name" value="Protein kinase-like (PK-like)"/>
    <property type="match status" value="1"/>
</dbReference>
<evidence type="ECO:0000256" key="6">
    <source>
        <dbReference type="ARBA" id="ARBA00022679"/>
    </source>
</evidence>
<dbReference type="GO" id="GO:0004672">
    <property type="term" value="F:protein kinase activity"/>
    <property type="evidence" value="ECO:0007669"/>
    <property type="project" value="InterPro"/>
</dbReference>
<dbReference type="OrthoDB" id="587152at2759"/>
<reference evidence="12" key="1">
    <citation type="submission" date="2020-10" db="EMBL/GenBank/DDBJ databases">
        <authorList>
            <person name="Han B."/>
            <person name="Lu T."/>
            <person name="Zhao Q."/>
            <person name="Huang X."/>
            <person name="Zhao Y."/>
        </authorList>
    </citation>
    <scope>NUCLEOTIDE SEQUENCE</scope>
</reference>
<accession>A0A811MX62</accession>
<keyword evidence="6" id="KW-0808">Transferase</keyword>
<comment type="pathway">
    <text evidence="2">Protein modification; protein ubiquitination.</text>
</comment>
<evidence type="ECO:0000256" key="3">
    <source>
        <dbReference type="ARBA" id="ARBA00009085"/>
    </source>
</evidence>
<dbReference type="Gene3D" id="3.30.40.10">
    <property type="entry name" value="Zinc/RING finger domain, C3HC4 (zinc finger)"/>
    <property type="match status" value="1"/>
</dbReference>
<dbReference type="SUPFAM" id="SSF57850">
    <property type="entry name" value="RING/U-box"/>
    <property type="match status" value="1"/>
</dbReference>
<dbReference type="PANTHER" id="PTHR45647">
    <property type="entry name" value="OS02G0152300 PROTEIN"/>
    <property type="match status" value="1"/>
</dbReference>
<dbReference type="SMART" id="SM00504">
    <property type="entry name" value="Ubox"/>
    <property type="match status" value="1"/>
</dbReference>
<comment type="catalytic activity">
    <reaction evidence="1">
        <text>S-ubiquitinyl-[E2 ubiquitin-conjugating enzyme]-L-cysteine + [acceptor protein]-L-lysine = [E2 ubiquitin-conjugating enzyme]-L-cysteine + N(6)-ubiquitinyl-[acceptor protein]-L-lysine.</text>
        <dbReference type="EC" id="2.3.2.27"/>
    </reaction>
</comment>
<dbReference type="EC" id="2.3.2.27" evidence="4"/>
<keyword evidence="8" id="KW-0378">Hydrolase</keyword>
<organism evidence="12 13">
    <name type="scientific">Miscanthus lutarioriparius</name>
    <dbReference type="NCBI Taxonomy" id="422564"/>
    <lineage>
        <taxon>Eukaryota</taxon>
        <taxon>Viridiplantae</taxon>
        <taxon>Streptophyta</taxon>
        <taxon>Embryophyta</taxon>
        <taxon>Tracheophyta</taxon>
        <taxon>Spermatophyta</taxon>
        <taxon>Magnoliopsida</taxon>
        <taxon>Liliopsida</taxon>
        <taxon>Poales</taxon>
        <taxon>Poaceae</taxon>
        <taxon>PACMAD clade</taxon>
        <taxon>Panicoideae</taxon>
        <taxon>Andropogonodae</taxon>
        <taxon>Andropogoneae</taxon>
        <taxon>Saccharinae</taxon>
        <taxon>Miscanthus</taxon>
    </lineage>
</organism>
<keyword evidence="13" id="KW-1185">Reference proteome</keyword>
<dbReference type="Proteomes" id="UP000604825">
    <property type="component" value="Unassembled WGS sequence"/>
</dbReference>
<comment type="similarity">
    <text evidence="3">Belongs to the peptidase C19 family.</text>
</comment>
<dbReference type="GO" id="GO:0008234">
    <property type="term" value="F:cysteine-type peptidase activity"/>
    <property type="evidence" value="ECO:0007669"/>
    <property type="project" value="UniProtKB-KW"/>
</dbReference>
<dbReference type="InterPro" id="IPR024729">
    <property type="entry name" value="USP7_ICP0-binding_dom"/>
</dbReference>
<dbReference type="InterPro" id="IPR008266">
    <property type="entry name" value="Tyr_kinase_AS"/>
</dbReference>
<feature type="domain" description="U-box" evidence="11">
    <location>
        <begin position="394"/>
        <end position="468"/>
    </location>
</feature>
<keyword evidence="7" id="KW-0833">Ubl conjugation pathway</keyword>
<dbReference type="Pfam" id="PF00069">
    <property type="entry name" value="Pkinase"/>
    <property type="match status" value="1"/>
</dbReference>
<dbReference type="GO" id="GO:0006508">
    <property type="term" value="P:proteolysis"/>
    <property type="evidence" value="ECO:0007669"/>
    <property type="project" value="UniProtKB-KW"/>
</dbReference>
<dbReference type="InterPro" id="IPR013083">
    <property type="entry name" value="Znf_RING/FYVE/PHD"/>
</dbReference>
<dbReference type="InterPro" id="IPR000719">
    <property type="entry name" value="Prot_kinase_dom"/>
</dbReference>
<dbReference type="Gene3D" id="1.10.510.10">
    <property type="entry name" value="Transferase(Phosphotransferase) domain 1"/>
    <property type="match status" value="1"/>
</dbReference>
<dbReference type="EMBL" id="CAJGYO010000002">
    <property type="protein sequence ID" value="CAD6211559.1"/>
    <property type="molecule type" value="Genomic_DNA"/>
</dbReference>
<evidence type="ECO:0000259" key="10">
    <source>
        <dbReference type="PROSITE" id="PS50011"/>
    </source>
</evidence>
<dbReference type="UniPathway" id="UPA00143"/>
<dbReference type="PROSITE" id="PS50011">
    <property type="entry name" value="PROTEIN_KINASE_DOM"/>
    <property type="match status" value="1"/>
</dbReference>
<gene>
    <name evidence="12" type="ORF">NCGR_LOCUS7521</name>
</gene>
<keyword evidence="9" id="KW-0788">Thiol protease</keyword>
<sequence>MKSSKKSNACELHLFLEVLHPLRVRNMISKDDILVFLKLYDPGQRQLRYVGTLFVKASSRPSCILPKLRTLAGFHAYEEIELYEEIKFEPTLMCERIDINVTFRSSQIENGDIICYQKTANSEDKYPNVELFFKHVLGQKDPQIRIQALEEEVAAMLKNQVSILKKCRHPNIVTIIGICSEASALVYEWLPNGNLEDCIVSSNNSPPLPWCKRTQIIGDVCCTLLFLHANKPSALVHGDLRPCNILIDANYRSKLCNFGMSNLFLAPGAFPPNLNVRLPYMDPEFLTTGELTPQSDIYSLGVIILRLLTGMSPLSIAKKVASALESDSLHLMIDKSAGDWPYTQAKQLAVLGLSCVEMTPEKRPDLLTQVWKVIEPMATRPLVAYFQSASGGSSAPAHFCCPIRMEIMKDPQVASDGFTYESGAIRQWLDSGNSRSPMTNLALPNRDIIPNHALRSCIQEYLEFQRQQGQNLDP</sequence>
<dbReference type="GO" id="GO:0005634">
    <property type="term" value="C:nucleus"/>
    <property type="evidence" value="ECO:0007669"/>
    <property type="project" value="UniProtKB-ARBA"/>
</dbReference>
<dbReference type="GO" id="GO:0005524">
    <property type="term" value="F:ATP binding"/>
    <property type="evidence" value="ECO:0007669"/>
    <property type="project" value="InterPro"/>
</dbReference>
<dbReference type="PANTHER" id="PTHR45647:SF50">
    <property type="entry name" value="U-BOX DOMAIN-CONTAINING PROTEIN 57"/>
    <property type="match status" value="1"/>
</dbReference>
<evidence type="ECO:0000256" key="7">
    <source>
        <dbReference type="ARBA" id="ARBA00022786"/>
    </source>
</evidence>
<feature type="domain" description="Protein kinase" evidence="10">
    <location>
        <begin position="77"/>
        <end position="383"/>
    </location>
</feature>
<proteinExistence type="inferred from homology"/>
<dbReference type="PROSITE" id="PS00109">
    <property type="entry name" value="PROTEIN_KINASE_TYR"/>
    <property type="match status" value="1"/>
</dbReference>